<evidence type="ECO:0000256" key="7">
    <source>
        <dbReference type="ARBA" id="ARBA00023077"/>
    </source>
</evidence>
<dbReference type="FunFam" id="2.60.40.1120:FF:000003">
    <property type="entry name" value="Outer membrane protein Omp121"/>
    <property type="match status" value="1"/>
</dbReference>
<dbReference type="SMART" id="SM00965">
    <property type="entry name" value="STN"/>
    <property type="match status" value="1"/>
</dbReference>
<dbReference type="GO" id="GO:0009279">
    <property type="term" value="C:cell outer membrane"/>
    <property type="evidence" value="ECO:0007669"/>
    <property type="project" value="UniProtKB-SubCell"/>
</dbReference>
<dbReference type="Pfam" id="PF00593">
    <property type="entry name" value="TonB_dep_Rec_b-barrel"/>
    <property type="match status" value="1"/>
</dbReference>
<evidence type="ECO:0000256" key="2">
    <source>
        <dbReference type="ARBA" id="ARBA00022448"/>
    </source>
</evidence>
<evidence type="ECO:0000256" key="8">
    <source>
        <dbReference type="ARBA" id="ARBA00023136"/>
    </source>
</evidence>
<comment type="similarity">
    <text evidence="10 11">Belongs to the TonB-dependent receptor family.</text>
</comment>
<dbReference type="InterPro" id="IPR037066">
    <property type="entry name" value="Plug_dom_sf"/>
</dbReference>
<evidence type="ECO:0000256" key="5">
    <source>
        <dbReference type="ARBA" id="ARBA00022692"/>
    </source>
</evidence>
<dbReference type="Gene3D" id="2.60.40.1120">
    <property type="entry name" value="Carboxypeptidase-like, regulatory domain"/>
    <property type="match status" value="1"/>
</dbReference>
<feature type="domain" description="Secretin/TonB short N-terminal" evidence="12">
    <location>
        <begin position="68"/>
        <end position="119"/>
    </location>
</feature>
<evidence type="ECO:0000313" key="14">
    <source>
        <dbReference type="Proteomes" id="UP000283850"/>
    </source>
</evidence>
<comment type="subcellular location">
    <subcellularLocation>
        <location evidence="1 10">Cell outer membrane</location>
        <topology evidence="1 10">Multi-pass membrane protein</topology>
    </subcellularLocation>
</comment>
<organism evidence="13 14">
    <name type="scientific">Bacteroides intestinalis</name>
    <dbReference type="NCBI Taxonomy" id="329854"/>
    <lineage>
        <taxon>Bacteria</taxon>
        <taxon>Pseudomonadati</taxon>
        <taxon>Bacteroidota</taxon>
        <taxon>Bacteroidia</taxon>
        <taxon>Bacteroidales</taxon>
        <taxon>Bacteroidaceae</taxon>
        <taxon>Bacteroides</taxon>
    </lineage>
</organism>
<name>A0A412YF18_9BACE</name>
<keyword evidence="7 11" id="KW-0798">TonB box</keyword>
<dbReference type="SUPFAM" id="SSF56935">
    <property type="entry name" value="Porins"/>
    <property type="match status" value="1"/>
</dbReference>
<evidence type="ECO:0000256" key="6">
    <source>
        <dbReference type="ARBA" id="ARBA00023004"/>
    </source>
</evidence>
<keyword evidence="4" id="KW-0406">Ion transport</keyword>
<proteinExistence type="inferred from homology"/>
<dbReference type="RefSeq" id="WP_118421461.1">
    <property type="nucleotide sequence ID" value="NZ_QRZF01000003.1"/>
</dbReference>
<dbReference type="AlphaFoldDB" id="A0A412YF18"/>
<dbReference type="Proteomes" id="UP000283850">
    <property type="component" value="Unassembled WGS sequence"/>
</dbReference>
<dbReference type="NCBIfam" id="TIGR04056">
    <property type="entry name" value="OMP_RagA_SusC"/>
    <property type="match status" value="1"/>
</dbReference>
<dbReference type="InterPro" id="IPR000531">
    <property type="entry name" value="Beta-barrel_TonB"/>
</dbReference>
<evidence type="ECO:0000256" key="11">
    <source>
        <dbReference type="RuleBase" id="RU003357"/>
    </source>
</evidence>
<evidence type="ECO:0000256" key="10">
    <source>
        <dbReference type="PROSITE-ProRule" id="PRU01360"/>
    </source>
</evidence>
<dbReference type="SUPFAM" id="SSF49464">
    <property type="entry name" value="Carboxypeptidase regulatory domain-like"/>
    <property type="match status" value="1"/>
</dbReference>
<reference evidence="13 14" key="1">
    <citation type="submission" date="2018-08" db="EMBL/GenBank/DDBJ databases">
        <title>A genome reference for cultivated species of the human gut microbiota.</title>
        <authorList>
            <person name="Zou Y."/>
            <person name="Xue W."/>
            <person name="Luo G."/>
        </authorList>
    </citation>
    <scope>NUCLEOTIDE SEQUENCE [LARGE SCALE GENOMIC DNA]</scope>
    <source>
        <strain evidence="13 14">AF14-32</strain>
    </source>
</reference>
<evidence type="ECO:0000256" key="9">
    <source>
        <dbReference type="ARBA" id="ARBA00023237"/>
    </source>
</evidence>
<evidence type="ECO:0000256" key="4">
    <source>
        <dbReference type="ARBA" id="ARBA00022496"/>
    </source>
</evidence>
<evidence type="ECO:0000256" key="1">
    <source>
        <dbReference type="ARBA" id="ARBA00004571"/>
    </source>
</evidence>
<keyword evidence="4" id="KW-0410">Iron transport</keyword>
<dbReference type="InterPro" id="IPR036942">
    <property type="entry name" value="Beta-barrel_TonB_sf"/>
</dbReference>
<gene>
    <name evidence="13" type="ORF">DWW10_05285</name>
</gene>
<dbReference type="PROSITE" id="PS52016">
    <property type="entry name" value="TONB_DEPENDENT_REC_3"/>
    <property type="match status" value="1"/>
</dbReference>
<keyword evidence="5 10" id="KW-0812">Transmembrane</keyword>
<dbReference type="InterPro" id="IPR012910">
    <property type="entry name" value="Plug_dom"/>
</dbReference>
<keyword evidence="3 10" id="KW-1134">Transmembrane beta strand</keyword>
<dbReference type="InterPro" id="IPR023997">
    <property type="entry name" value="TonB-dep_OMP_SusC/RagA_CS"/>
</dbReference>
<dbReference type="Gene3D" id="2.170.130.10">
    <property type="entry name" value="TonB-dependent receptor, plug domain"/>
    <property type="match status" value="1"/>
</dbReference>
<keyword evidence="2 10" id="KW-0813">Transport</keyword>
<dbReference type="InterPro" id="IPR008969">
    <property type="entry name" value="CarboxyPept-like_regulatory"/>
</dbReference>
<dbReference type="Pfam" id="PF13715">
    <property type="entry name" value="CarbopepD_reg_2"/>
    <property type="match status" value="1"/>
</dbReference>
<comment type="caution">
    <text evidence="13">The sequence shown here is derived from an EMBL/GenBank/DDBJ whole genome shotgun (WGS) entry which is preliminary data.</text>
</comment>
<sequence length="1101" mass="123382">MKNILYQESIVEIKHLFHIMRITALALFIFAGTAFATESYSQVMKVTIMADNISAGKVINEIEKQTDYLFVYNVNEVNLKRTVKVNAKKKSVAEVLNKVFAGTDIYYAMEGKNIMLMSKREKEEITQQENKTTGIVKDANGEPIIGANVTVKGQSIGTITDIDGRFVLNAPVNAVLQITYIGYISQETNVGNKKELYITLKEDSKMLDEVVVVGYGSMKKSDLTGAVVSANLKDFEKSPNTNVVQSLQGTVPGLNVGQVTSAGATPSISIRGTNTLSGNKDVLIILDGIIYTSSLSSINPNDIASIDVLKDASATAVYGAQAANGVLLITTKKGKVGQTRINFSTAYTTSNPTKNLRPMNREEFIEFTKDYWYDKAYTGPDYTTPNPDFRVADYMVDAPMLDSTQPDGLSVYNWDWWDEGTQTASIFENKLSITGGTEAVSYLISYANTNQKGFMVNDDFKRNSVRINLDTKPYKWLNLGMQTFASFVNQDGAQPGVWDIITSNPLTPAFDKEGELIPYPFQGIGLTPLAALFTDDKERHNYFFANFYAEIKLPVKGLTYRLNYGNNYRTDEHSQANPYGASLTGEAYKQHTSYYDYTVDNIVNYAGTFGKHDIAATFLYGASERKQNYTEAKAQNFSRMTLGYNNLQLGKEQFTKSEAWDEALLYQMLRVNYKYLDRYLLTATARRDGFSGFAENNKFAIFPSVAVGWIISEEKFFKLSWVDQLKLRAGWGISGNQTSRYKSLARMESNSGYVFGDGGTTEILQKVNSMGNPDLKWEKTEGFNFGLDFNLFNNRLTGSLEAYRTITRDLLYDMTIPSMTGFSSISTNIGKIRNRGVELTLTSRNFVQKDFEWSTTFNISSNSNKILSLLGRDQDGDGREDDLTASNLFIGESTSAIYGYIIDGIYQLHDDIPAGYNPGNYKIRDVTGEGKITVDDRVILGKEDPAYRFSLLNTFRWKDFTFSFFINSVQGGKHGYLGKNTETLVRGDANSRRWNRISELAKDYWSPNNPDGTYSRSINAGAISPTAYQDRSFIRLQDVTLGYNLPQKWVRTIGLQNLNLYVNGKNLLTFTNWKGWDPETNGGYFSTPVMRSFTFGLNITL</sequence>
<dbReference type="Pfam" id="PF07715">
    <property type="entry name" value="Plug"/>
    <property type="match status" value="1"/>
</dbReference>
<protein>
    <submittedName>
        <fullName evidence="13">SusC/RagA family TonB-linked outer membrane protein</fullName>
    </submittedName>
</protein>
<dbReference type="EMBL" id="QRZF01000003">
    <property type="protein sequence ID" value="RGV56110.1"/>
    <property type="molecule type" value="Genomic_DNA"/>
</dbReference>
<evidence type="ECO:0000259" key="12">
    <source>
        <dbReference type="SMART" id="SM00965"/>
    </source>
</evidence>
<dbReference type="InterPro" id="IPR039426">
    <property type="entry name" value="TonB-dep_rcpt-like"/>
</dbReference>
<accession>A0A412YF18</accession>
<evidence type="ECO:0000313" key="13">
    <source>
        <dbReference type="EMBL" id="RGV56110.1"/>
    </source>
</evidence>
<dbReference type="NCBIfam" id="TIGR04057">
    <property type="entry name" value="SusC_RagA_signa"/>
    <property type="match status" value="1"/>
</dbReference>
<keyword evidence="8 10" id="KW-0472">Membrane</keyword>
<keyword evidence="9 10" id="KW-0998">Cell outer membrane</keyword>
<dbReference type="Gene3D" id="2.40.170.20">
    <property type="entry name" value="TonB-dependent receptor, beta-barrel domain"/>
    <property type="match status" value="1"/>
</dbReference>
<dbReference type="GO" id="GO:0006826">
    <property type="term" value="P:iron ion transport"/>
    <property type="evidence" value="ECO:0007669"/>
    <property type="project" value="UniProtKB-KW"/>
</dbReference>
<keyword evidence="6" id="KW-0408">Iron</keyword>
<evidence type="ECO:0000256" key="3">
    <source>
        <dbReference type="ARBA" id="ARBA00022452"/>
    </source>
</evidence>
<dbReference type="InterPro" id="IPR023996">
    <property type="entry name" value="TonB-dep_OMP_SusC/RagA"/>
</dbReference>
<dbReference type="InterPro" id="IPR011662">
    <property type="entry name" value="Secretin/TonB_short_N"/>
</dbReference>
<dbReference type="Pfam" id="PF07660">
    <property type="entry name" value="STN"/>
    <property type="match status" value="1"/>
</dbReference>